<accession>A0ABR2JX12</accession>
<keyword evidence="3 5" id="KW-1133">Transmembrane helix</keyword>
<feature type="transmembrane region" description="Helical" evidence="5">
    <location>
        <begin position="126"/>
        <end position="144"/>
    </location>
</feature>
<name>A0ABR2JX12_9EUKA</name>
<comment type="caution">
    <text evidence="7">The sequence shown here is derived from an EMBL/GenBank/DDBJ whole genome shotgun (WGS) entry which is preliminary data.</text>
</comment>
<feature type="transmembrane region" description="Helical" evidence="5">
    <location>
        <begin position="326"/>
        <end position="349"/>
    </location>
</feature>
<evidence type="ECO:0000256" key="1">
    <source>
        <dbReference type="ARBA" id="ARBA00004141"/>
    </source>
</evidence>
<feature type="transmembrane region" description="Helical" evidence="5">
    <location>
        <begin position="282"/>
        <end position="304"/>
    </location>
</feature>
<dbReference type="EMBL" id="JAPFFF010000009">
    <property type="protein sequence ID" value="KAK8883406.1"/>
    <property type="molecule type" value="Genomic_DNA"/>
</dbReference>
<evidence type="ECO:0000313" key="7">
    <source>
        <dbReference type="EMBL" id="KAK8883406.1"/>
    </source>
</evidence>
<keyword evidence="2 5" id="KW-0812">Transmembrane</keyword>
<feature type="transmembrane region" description="Helical" evidence="5">
    <location>
        <begin position="80"/>
        <end position="106"/>
    </location>
</feature>
<dbReference type="PANTHER" id="PTHR22950">
    <property type="entry name" value="AMINO ACID TRANSPORTER"/>
    <property type="match status" value="1"/>
</dbReference>
<feature type="transmembrane region" description="Helical" evidence="5">
    <location>
        <begin position="430"/>
        <end position="452"/>
    </location>
</feature>
<feature type="domain" description="Amino acid transporter transmembrane" evidence="6">
    <location>
        <begin position="78"/>
        <end position="447"/>
    </location>
</feature>
<evidence type="ECO:0000256" key="4">
    <source>
        <dbReference type="ARBA" id="ARBA00023136"/>
    </source>
</evidence>
<feature type="transmembrane region" description="Helical" evidence="5">
    <location>
        <begin position="195"/>
        <end position="218"/>
    </location>
</feature>
<comment type="subcellular location">
    <subcellularLocation>
        <location evidence="1">Membrane</location>
        <topology evidence="1">Multi-pass membrane protein</topology>
    </subcellularLocation>
</comment>
<reference evidence="7 8" key="1">
    <citation type="submission" date="2024-04" db="EMBL/GenBank/DDBJ databases">
        <title>Tritrichomonas musculus Genome.</title>
        <authorList>
            <person name="Alves-Ferreira E."/>
            <person name="Grigg M."/>
            <person name="Lorenzi H."/>
            <person name="Galac M."/>
        </authorList>
    </citation>
    <scope>NUCLEOTIDE SEQUENCE [LARGE SCALE GENOMIC DNA]</scope>
    <source>
        <strain evidence="7 8">EAF2021</strain>
    </source>
</reference>
<feature type="transmembrane region" description="Helical" evidence="5">
    <location>
        <begin position="396"/>
        <end position="418"/>
    </location>
</feature>
<proteinExistence type="predicted"/>
<keyword evidence="4 5" id="KW-0472">Membrane</keyword>
<evidence type="ECO:0000256" key="5">
    <source>
        <dbReference type="SAM" id="Phobius"/>
    </source>
</evidence>
<evidence type="ECO:0000259" key="6">
    <source>
        <dbReference type="Pfam" id="PF01490"/>
    </source>
</evidence>
<dbReference type="Proteomes" id="UP001470230">
    <property type="component" value="Unassembled WGS sequence"/>
</dbReference>
<evidence type="ECO:0000256" key="3">
    <source>
        <dbReference type="ARBA" id="ARBA00022989"/>
    </source>
</evidence>
<gene>
    <name evidence="7" type="ORF">M9Y10_046056</name>
</gene>
<evidence type="ECO:0000313" key="8">
    <source>
        <dbReference type="Proteomes" id="UP001470230"/>
    </source>
</evidence>
<dbReference type="Pfam" id="PF01490">
    <property type="entry name" value="Aa_trans"/>
    <property type="match status" value="1"/>
</dbReference>
<evidence type="ECO:0000256" key="2">
    <source>
        <dbReference type="ARBA" id="ARBA00022692"/>
    </source>
</evidence>
<dbReference type="InterPro" id="IPR013057">
    <property type="entry name" value="AA_transpt_TM"/>
</dbReference>
<feature type="transmembrane region" description="Helical" evidence="5">
    <location>
        <begin position="369"/>
        <end position="390"/>
    </location>
</feature>
<keyword evidence="8" id="KW-1185">Reference proteome</keyword>
<protein>
    <recommendedName>
        <fullName evidence="6">Amino acid transporter transmembrane domain-containing protein</fullName>
    </recommendedName>
</protein>
<sequence length="454" mass="52069">MIGGDVLISDMRMKHSHSTASTLLYYRVDQSGSNVNYPFKNHNADSNAHKKSFFRILNILIKVSVATDPFLIGNIFKCGYLWNAILFVFFCVLTEFSFFILIQSWIYGRAYSYNEIWHELFGNKSPSWIILVVVIINYATLIIWNQNELSQYVEQTITLFWSDTPSILTNKWFLTYLLSAIFFLPPLFVKKLSNFSVISMIGNFFLIVAFVCLIFYFFHSLIKFDVSFATVAEVQGLKSFKSNVFDIFHTIQTINIAIFCHPVLSVLVQDFDNPTRSRLMKLTWVSTAFSLVIHFFAGFFSYLINPENEGNIFYEMEIYNSDGSKIIFPEVIIGQISVYIVSILTNIIYIHFISRKIAEFILPKAAESIVSVFFCGLTAILFTSAMNFIGDEVFDIFDLIGGVTSMMLTYVFPSVYYFYQYRFSNKVFGIVSVCLIIIGIGLSIALLVLGILEY</sequence>
<organism evidence="7 8">
    <name type="scientific">Tritrichomonas musculus</name>
    <dbReference type="NCBI Taxonomy" id="1915356"/>
    <lineage>
        <taxon>Eukaryota</taxon>
        <taxon>Metamonada</taxon>
        <taxon>Parabasalia</taxon>
        <taxon>Tritrichomonadida</taxon>
        <taxon>Tritrichomonadidae</taxon>
        <taxon>Tritrichomonas</taxon>
    </lineage>
</organism>
<feature type="transmembrane region" description="Helical" evidence="5">
    <location>
        <begin position="172"/>
        <end position="189"/>
    </location>
</feature>
<dbReference type="PANTHER" id="PTHR22950:SF349">
    <property type="entry name" value="AMINO ACID TRANSPORTER TRANSMEMBRANE DOMAIN-CONTAINING PROTEIN"/>
    <property type="match status" value="1"/>
</dbReference>